<name>A0A6J5TA42_9CAUD</name>
<organism evidence="1">
    <name type="scientific">uncultured Caudovirales phage</name>
    <dbReference type="NCBI Taxonomy" id="2100421"/>
    <lineage>
        <taxon>Viruses</taxon>
        <taxon>Duplodnaviria</taxon>
        <taxon>Heunggongvirae</taxon>
        <taxon>Uroviricota</taxon>
        <taxon>Caudoviricetes</taxon>
        <taxon>Peduoviridae</taxon>
        <taxon>Maltschvirus</taxon>
        <taxon>Maltschvirus maltsch</taxon>
    </lineage>
</organism>
<accession>A0A6J5TA42</accession>
<gene>
    <name evidence="1" type="ORF">UFOVP71_324</name>
</gene>
<evidence type="ECO:0000313" key="1">
    <source>
        <dbReference type="EMBL" id="CAB4241786.1"/>
    </source>
</evidence>
<dbReference type="EMBL" id="LR797824">
    <property type="protein sequence ID" value="CAB4241786.1"/>
    <property type="molecule type" value="Genomic_DNA"/>
</dbReference>
<sequence>MYKKITHTITEEHFGHPMATEIKKVIDKTIIVHPKPKMEPTTANKFRQDIANYFSSYNIKLDNIFKAIEASDDVAIADTEKVLFNEIDMIGDLFKPYYGIEFGERLNSSIRQLSMMFISIARNLKGKLDTKDWRQRVEGMRFELAAMLNLYNNAWRLPDVQNILGQIFSEIILLAQNIMNKSDTATTASFEKTANLLSVFDSQLSNGVIGQYPDKFIV</sequence>
<protein>
    <submittedName>
        <fullName evidence="1">Uncharacterized protein</fullName>
    </submittedName>
</protein>
<reference evidence="1" key="1">
    <citation type="submission" date="2020-05" db="EMBL/GenBank/DDBJ databases">
        <authorList>
            <person name="Chiriac C."/>
            <person name="Salcher M."/>
            <person name="Ghai R."/>
            <person name="Kavagutti S V."/>
        </authorList>
    </citation>
    <scope>NUCLEOTIDE SEQUENCE</scope>
</reference>
<proteinExistence type="predicted"/>